<dbReference type="Pfam" id="PF01408">
    <property type="entry name" value="GFO_IDH_MocA"/>
    <property type="match status" value="1"/>
</dbReference>
<dbReference type="SUPFAM" id="SSF51735">
    <property type="entry name" value="NAD(P)-binding Rossmann-fold domains"/>
    <property type="match status" value="1"/>
</dbReference>
<reference evidence="4" key="1">
    <citation type="submission" date="2018-05" db="EMBL/GenBank/DDBJ databases">
        <authorList>
            <person name="Lanie J.A."/>
            <person name="Ng W.-L."/>
            <person name="Kazmierczak K.M."/>
            <person name="Andrzejewski T.M."/>
            <person name="Davidsen T.M."/>
            <person name="Wayne K.J."/>
            <person name="Tettelin H."/>
            <person name="Glass J.I."/>
            <person name="Rusch D."/>
            <person name="Podicherti R."/>
            <person name="Tsui H.-C.T."/>
            <person name="Winkler M.E."/>
        </authorList>
    </citation>
    <scope>NUCLEOTIDE SEQUENCE</scope>
</reference>
<evidence type="ECO:0000259" key="3">
    <source>
        <dbReference type="Pfam" id="PF22725"/>
    </source>
</evidence>
<proteinExistence type="predicted"/>
<sequence length="289" mass="30817">METTRIGIIGCGTISGAYLSIAKEWHILEVDAVADLVPDRARERAEEFEVRRVMTVDALLADDDLDIVVNLTIPNAHYEVALAALEAGKAVYNEKPLTIDRDEGAALVAKASSSGCLLGGAPDTFLGGGIQTCRKLIDDGWIGEPVAASAFMMGHGHESWHPDPAFYYKLGGGPMFDMGPYYLTALVNLLGPVTRVTGMARTTFPQRTITSEPKYGEIIDVEVPTHVAGVMEFASGAVGTITTSFDVWGGRLPFIEIYGTEGSLAVPNPNTFGGPVLIKGGSRGGDWQE</sequence>
<dbReference type="EMBL" id="UINC01118833">
    <property type="protein sequence ID" value="SVC92229.1"/>
    <property type="molecule type" value="Genomic_DNA"/>
</dbReference>
<dbReference type="Gene3D" id="3.40.50.720">
    <property type="entry name" value="NAD(P)-binding Rossmann-like Domain"/>
    <property type="match status" value="1"/>
</dbReference>
<dbReference type="InterPro" id="IPR036291">
    <property type="entry name" value="NAD(P)-bd_dom_sf"/>
</dbReference>
<evidence type="ECO:0000259" key="2">
    <source>
        <dbReference type="Pfam" id="PF01408"/>
    </source>
</evidence>
<dbReference type="InterPro" id="IPR000683">
    <property type="entry name" value="Gfo/Idh/MocA-like_OxRdtase_N"/>
</dbReference>
<dbReference type="GO" id="GO:0000166">
    <property type="term" value="F:nucleotide binding"/>
    <property type="evidence" value="ECO:0007669"/>
    <property type="project" value="InterPro"/>
</dbReference>
<dbReference type="GO" id="GO:0016491">
    <property type="term" value="F:oxidoreductase activity"/>
    <property type="evidence" value="ECO:0007669"/>
    <property type="project" value="UniProtKB-KW"/>
</dbReference>
<feature type="non-terminal residue" evidence="4">
    <location>
        <position position="289"/>
    </location>
</feature>
<name>A0A382R3B7_9ZZZZ</name>
<dbReference type="InterPro" id="IPR050463">
    <property type="entry name" value="Gfo/Idh/MocA_oxidrdct_glycsds"/>
</dbReference>
<feature type="domain" description="Gfo/Idh/MocA-like oxidoreductase N-terminal" evidence="2">
    <location>
        <begin position="5"/>
        <end position="118"/>
    </location>
</feature>
<keyword evidence="1" id="KW-0560">Oxidoreductase</keyword>
<feature type="domain" description="GFO/IDH/MocA-like oxidoreductase" evidence="3">
    <location>
        <begin position="130"/>
        <end position="264"/>
    </location>
</feature>
<evidence type="ECO:0008006" key="5">
    <source>
        <dbReference type="Google" id="ProtNLM"/>
    </source>
</evidence>
<dbReference type="PANTHER" id="PTHR43818">
    <property type="entry name" value="BCDNA.GH03377"/>
    <property type="match status" value="1"/>
</dbReference>
<gene>
    <name evidence="4" type="ORF">METZ01_LOCUS345083</name>
</gene>
<protein>
    <recommendedName>
        <fullName evidence="5">Gfo/Idh/MocA-like oxidoreductase N-terminal domain-containing protein</fullName>
    </recommendedName>
</protein>
<dbReference type="SUPFAM" id="SSF55347">
    <property type="entry name" value="Glyceraldehyde-3-phosphate dehydrogenase-like, C-terminal domain"/>
    <property type="match status" value="1"/>
</dbReference>
<dbReference type="PANTHER" id="PTHR43818:SF11">
    <property type="entry name" value="BCDNA.GH03377"/>
    <property type="match status" value="1"/>
</dbReference>
<dbReference type="Gene3D" id="3.30.360.10">
    <property type="entry name" value="Dihydrodipicolinate Reductase, domain 2"/>
    <property type="match status" value="1"/>
</dbReference>
<accession>A0A382R3B7</accession>
<dbReference type="AlphaFoldDB" id="A0A382R3B7"/>
<dbReference type="InterPro" id="IPR055170">
    <property type="entry name" value="GFO_IDH_MocA-like_dom"/>
</dbReference>
<evidence type="ECO:0000313" key="4">
    <source>
        <dbReference type="EMBL" id="SVC92229.1"/>
    </source>
</evidence>
<evidence type="ECO:0000256" key="1">
    <source>
        <dbReference type="ARBA" id="ARBA00023002"/>
    </source>
</evidence>
<organism evidence="4">
    <name type="scientific">marine metagenome</name>
    <dbReference type="NCBI Taxonomy" id="408172"/>
    <lineage>
        <taxon>unclassified sequences</taxon>
        <taxon>metagenomes</taxon>
        <taxon>ecological metagenomes</taxon>
    </lineage>
</organism>
<dbReference type="Pfam" id="PF22725">
    <property type="entry name" value="GFO_IDH_MocA_C3"/>
    <property type="match status" value="1"/>
</dbReference>